<dbReference type="STRING" id="391625.PPSIR1_17695"/>
<dbReference type="CDD" id="cd04182">
    <property type="entry name" value="GT_2_like_f"/>
    <property type="match status" value="1"/>
</dbReference>
<dbReference type="Pfam" id="PF01592">
    <property type="entry name" value="NifU_N"/>
    <property type="match status" value="1"/>
</dbReference>
<name>A6GEC3_9BACT</name>
<dbReference type="InterPro" id="IPR003777">
    <property type="entry name" value="XdhC_CoxI"/>
</dbReference>
<dbReference type="RefSeq" id="WP_006975063.1">
    <property type="nucleotide sequence ID" value="NZ_ABCS01000081.1"/>
</dbReference>
<dbReference type="InterPro" id="IPR029044">
    <property type="entry name" value="Nucleotide-diphossugar_trans"/>
</dbReference>
<feature type="domain" description="XdhC- CoxI" evidence="2">
    <location>
        <begin position="173"/>
        <end position="240"/>
    </location>
</feature>
<dbReference type="SUPFAM" id="SSF82649">
    <property type="entry name" value="SufE/NifU"/>
    <property type="match status" value="1"/>
</dbReference>
<dbReference type="OrthoDB" id="9815497at2"/>
<dbReference type="InterPro" id="IPR002871">
    <property type="entry name" value="NIF_FeS_clus_asmbl_NifU_N"/>
</dbReference>
<evidence type="ECO:0000259" key="4">
    <source>
        <dbReference type="Pfam" id="PF13478"/>
    </source>
</evidence>
<evidence type="ECO:0000313" key="5">
    <source>
        <dbReference type="EMBL" id="EDM75764.1"/>
    </source>
</evidence>
<dbReference type="Pfam" id="PF13478">
    <property type="entry name" value="XdhC_C"/>
    <property type="match status" value="1"/>
</dbReference>
<evidence type="ECO:0000259" key="2">
    <source>
        <dbReference type="Pfam" id="PF02625"/>
    </source>
</evidence>
<proteinExistence type="predicted"/>
<protein>
    <submittedName>
        <fullName evidence="5">Uncharacterized protein</fullName>
    </submittedName>
</protein>
<dbReference type="GO" id="GO:0051536">
    <property type="term" value="F:iron-sulfur cluster binding"/>
    <property type="evidence" value="ECO:0007669"/>
    <property type="project" value="InterPro"/>
</dbReference>
<comment type="caution">
    <text evidence="5">The sequence shown here is derived from an EMBL/GenBank/DDBJ whole genome shotgun (WGS) entry which is preliminary data.</text>
</comment>
<evidence type="ECO:0000259" key="1">
    <source>
        <dbReference type="Pfam" id="PF01592"/>
    </source>
</evidence>
<organism evidence="5 6">
    <name type="scientific">Plesiocystis pacifica SIR-1</name>
    <dbReference type="NCBI Taxonomy" id="391625"/>
    <lineage>
        <taxon>Bacteria</taxon>
        <taxon>Pseudomonadati</taxon>
        <taxon>Myxococcota</taxon>
        <taxon>Polyangia</taxon>
        <taxon>Nannocystales</taxon>
        <taxon>Nannocystaceae</taxon>
        <taxon>Plesiocystis</taxon>
    </lineage>
</organism>
<dbReference type="AlphaFoldDB" id="A6GEC3"/>
<dbReference type="eggNOG" id="COG0822">
    <property type="taxonomic scope" value="Bacteria"/>
</dbReference>
<dbReference type="PANTHER" id="PTHR30388">
    <property type="entry name" value="ALDEHYDE OXIDOREDUCTASE MOLYBDENUM COFACTOR ASSEMBLY PROTEIN"/>
    <property type="match status" value="1"/>
</dbReference>
<dbReference type="Gene3D" id="3.90.550.10">
    <property type="entry name" value="Spore Coat Polysaccharide Biosynthesis Protein SpsA, Chain A"/>
    <property type="match status" value="1"/>
</dbReference>
<dbReference type="InterPro" id="IPR025877">
    <property type="entry name" value="MobA-like_NTP_Trfase"/>
</dbReference>
<dbReference type="InterPro" id="IPR027051">
    <property type="entry name" value="XdhC_Rossmann_dom"/>
</dbReference>
<dbReference type="EMBL" id="ABCS01000081">
    <property type="protein sequence ID" value="EDM75764.1"/>
    <property type="molecule type" value="Genomic_DNA"/>
</dbReference>
<dbReference type="InterPro" id="IPR052698">
    <property type="entry name" value="MoCofactor_Util/Proc"/>
</dbReference>
<dbReference type="eggNOG" id="COG2068">
    <property type="taxonomic scope" value="Bacteria"/>
</dbReference>
<reference evidence="5 6" key="1">
    <citation type="submission" date="2007-06" db="EMBL/GenBank/DDBJ databases">
        <authorList>
            <person name="Shimkets L."/>
            <person name="Ferriera S."/>
            <person name="Johnson J."/>
            <person name="Kravitz S."/>
            <person name="Beeson K."/>
            <person name="Sutton G."/>
            <person name="Rogers Y.-H."/>
            <person name="Friedman R."/>
            <person name="Frazier M."/>
            <person name="Venter J.C."/>
        </authorList>
    </citation>
    <scope>NUCLEOTIDE SEQUENCE [LARGE SCALE GENOMIC DNA]</scope>
    <source>
        <strain evidence="5 6">SIR-1</strain>
    </source>
</reference>
<feature type="domain" description="MobA-like NTP transferase" evidence="3">
    <location>
        <begin position="501"/>
        <end position="664"/>
    </location>
</feature>
<gene>
    <name evidence="5" type="ORF">PPSIR1_17695</name>
</gene>
<dbReference type="Gene3D" id="3.40.50.720">
    <property type="entry name" value="NAD(P)-binding Rossmann-like Domain"/>
    <property type="match status" value="1"/>
</dbReference>
<dbReference type="Pfam" id="PF12804">
    <property type="entry name" value="NTP_transf_3"/>
    <property type="match status" value="1"/>
</dbReference>
<feature type="domain" description="XdhC Rossmann" evidence="4">
    <location>
        <begin position="345"/>
        <end position="485"/>
    </location>
</feature>
<dbReference type="Gene3D" id="3.90.1010.10">
    <property type="match status" value="1"/>
</dbReference>
<dbReference type="Pfam" id="PF02625">
    <property type="entry name" value="XdhC_CoxI"/>
    <property type="match status" value="1"/>
</dbReference>
<dbReference type="CDD" id="cd06664">
    <property type="entry name" value="IscU_like"/>
    <property type="match status" value="1"/>
</dbReference>
<dbReference type="PANTHER" id="PTHR30388:SF4">
    <property type="entry name" value="MOLYBDENUM COFACTOR INSERTION CHAPERONE PAOD"/>
    <property type="match status" value="1"/>
</dbReference>
<feature type="domain" description="NIF system FeS cluster assembly NifU N-terminal" evidence="1">
    <location>
        <begin position="5"/>
        <end position="124"/>
    </location>
</feature>
<keyword evidence="6" id="KW-1185">Reference proteome</keyword>
<evidence type="ECO:0000259" key="3">
    <source>
        <dbReference type="Pfam" id="PF12804"/>
    </source>
</evidence>
<sequence>MSGLYHERLLAHAHDPCCGPVPEDPTVEACATNPLCGDEVRVAARVEDGRFAALGCAVEACAVCVASASIMSALLREQPVSTLDEGLRALEAVVAGDAQLDSALAESDLDVFAALADYPSRRSCAFLPWRALEEALHGAPPQAKDDASSPRAPAIAPSVSAANTAWEAVAAARALGRDPAIATLIDVVGSSPCPVGSRMVVSATGEFWGSVSGGCVESMVVQAGLELLDAPEPTPRILEFDIANSQVGAVGLPCGGRIRVAVSQAPSPAHIQALRALAATNAGVRLLDLRTGDARLVAAPAFPELASLSPSLPSFAREALDAGPRLLEEGETQVLVEPLRAPPRLVLVGGTHVAQKLARLAREVDLEPVIVEPRAALADHRRFPGVEVLRERPERALPRLIDARTAVVMLTHDRKLDDPALRVALTSPACYVGALGSRKTASARLERLREAGLSEDALARLHGPAGVAIGGKGAGEIALSILAEVVATRRQKAARERRVGAVVLAAGSSRRAGPINKLLHVIDGEPMIRAVVRKTLAAGASPCVVVLGHEAERVREALAELPVAFVLNPEHAEGMGPSIARGVEAIAQTAVDASFVVLGDMPHVRVEDLERLIAAHRASTQHLIVAPEAGSGDQRRLGNPVLWPRRYFHELTRLRGDRGAKAILLGAPGAVLRVAIEDPGVLIDVDVPGPR</sequence>
<accession>A6GEC3</accession>
<dbReference type="GO" id="GO:0016226">
    <property type="term" value="P:iron-sulfur cluster assembly"/>
    <property type="evidence" value="ECO:0007669"/>
    <property type="project" value="InterPro"/>
</dbReference>
<dbReference type="SUPFAM" id="SSF53448">
    <property type="entry name" value="Nucleotide-diphospho-sugar transferases"/>
    <property type="match status" value="1"/>
</dbReference>
<dbReference type="eggNOG" id="COG1975">
    <property type="taxonomic scope" value="Bacteria"/>
</dbReference>
<evidence type="ECO:0000313" key="6">
    <source>
        <dbReference type="Proteomes" id="UP000005801"/>
    </source>
</evidence>
<dbReference type="GO" id="GO:0005506">
    <property type="term" value="F:iron ion binding"/>
    <property type="evidence" value="ECO:0007669"/>
    <property type="project" value="InterPro"/>
</dbReference>
<dbReference type="GO" id="GO:0016779">
    <property type="term" value="F:nucleotidyltransferase activity"/>
    <property type="evidence" value="ECO:0007669"/>
    <property type="project" value="UniProtKB-ARBA"/>
</dbReference>
<dbReference type="Proteomes" id="UP000005801">
    <property type="component" value="Unassembled WGS sequence"/>
</dbReference>